<feature type="region of interest" description="Disordered" evidence="4">
    <location>
        <begin position="21"/>
        <end position="71"/>
    </location>
</feature>
<reference evidence="6 7" key="1">
    <citation type="submission" date="2013-03" db="EMBL/GenBank/DDBJ databases">
        <title>The Genome Sequence of Exophiala aquamarina CBS 119918.</title>
        <authorList>
            <consortium name="The Broad Institute Genomics Platform"/>
            <person name="Cuomo C."/>
            <person name="de Hoog S."/>
            <person name="Gorbushina A."/>
            <person name="Walker B."/>
            <person name="Young S.K."/>
            <person name="Zeng Q."/>
            <person name="Gargeya S."/>
            <person name="Fitzgerald M."/>
            <person name="Haas B."/>
            <person name="Abouelleil A."/>
            <person name="Allen A.W."/>
            <person name="Alvarado L."/>
            <person name="Arachchi H.M."/>
            <person name="Berlin A.M."/>
            <person name="Chapman S.B."/>
            <person name="Gainer-Dewar J."/>
            <person name="Goldberg J."/>
            <person name="Griggs A."/>
            <person name="Gujja S."/>
            <person name="Hansen M."/>
            <person name="Howarth C."/>
            <person name="Imamovic A."/>
            <person name="Ireland A."/>
            <person name="Larimer J."/>
            <person name="McCowan C."/>
            <person name="Murphy C."/>
            <person name="Pearson M."/>
            <person name="Poon T.W."/>
            <person name="Priest M."/>
            <person name="Roberts A."/>
            <person name="Saif S."/>
            <person name="Shea T."/>
            <person name="Sisk P."/>
            <person name="Sykes S."/>
            <person name="Wortman J."/>
            <person name="Nusbaum C."/>
            <person name="Birren B."/>
        </authorList>
    </citation>
    <scope>NUCLEOTIDE SEQUENCE [LARGE SCALE GENOMIC DNA]</scope>
    <source>
        <strain evidence="6 7">CBS 119918</strain>
    </source>
</reference>
<dbReference type="SUPFAM" id="SSF54160">
    <property type="entry name" value="Chromo domain-like"/>
    <property type="match status" value="2"/>
</dbReference>
<feature type="compositionally biased region" description="Polar residues" evidence="4">
    <location>
        <begin position="28"/>
        <end position="39"/>
    </location>
</feature>
<feature type="compositionally biased region" description="Acidic residues" evidence="4">
    <location>
        <begin position="52"/>
        <end position="64"/>
    </location>
</feature>
<evidence type="ECO:0000256" key="3">
    <source>
        <dbReference type="ARBA" id="ARBA00023242"/>
    </source>
</evidence>
<evidence type="ECO:0000256" key="1">
    <source>
        <dbReference type="ARBA" id="ARBA00004123"/>
    </source>
</evidence>
<name>A0A072PJD8_9EURO</name>
<dbReference type="PROSITE" id="PS50013">
    <property type="entry name" value="CHROMO_2"/>
    <property type="match status" value="1"/>
</dbReference>
<dbReference type="GeneID" id="25279996"/>
<dbReference type="AlphaFoldDB" id="A0A072PJD8"/>
<feature type="region of interest" description="Disordered" evidence="4">
    <location>
        <begin position="118"/>
        <end position="169"/>
    </location>
</feature>
<dbReference type="InterPro" id="IPR023780">
    <property type="entry name" value="Chromo_domain"/>
</dbReference>
<dbReference type="InterPro" id="IPR051219">
    <property type="entry name" value="Heterochromatin_chromo-domain"/>
</dbReference>
<dbReference type="VEuPathDB" id="FungiDB:A1O9_05069"/>
<evidence type="ECO:0000313" key="7">
    <source>
        <dbReference type="Proteomes" id="UP000027920"/>
    </source>
</evidence>
<dbReference type="Pfam" id="PF00385">
    <property type="entry name" value="Chromo"/>
    <property type="match status" value="1"/>
</dbReference>
<dbReference type="PANTHER" id="PTHR22812">
    <property type="entry name" value="CHROMOBOX PROTEIN"/>
    <property type="match status" value="1"/>
</dbReference>
<dbReference type="InterPro" id="IPR008251">
    <property type="entry name" value="Chromo_shadow_dom"/>
</dbReference>
<evidence type="ECO:0000259" key="5">
    <source>
        <dbReference type="PROSITE" id="PS50013"/>
    </source>
</evidence>
<feature type="domain" description="Chromo" evidence="5">
    <location>
        <begin position="66"/>
        <end position="116"/>
    </location>
</feature>
<dbReference type="GO" id="GO:0006338">
    <property type="term" value="P:chromatin remodeling"/>
    <property type="evidence" value="ECO:0007669"/>
    <property type="project" value="UniProtKB-ARBA"/>
</dbReference>
<dbReference type="GO" id="GO:0005634">
    <property type="term" value="C:nucleus"/>
    <property type="evidence" value="ECO:0007669"/>
    <property type="project" value="UniProtKB-SubCell"/>
</dbReference>
<dbReference type="InterPro" id="IPR016197">
    <property type="entry name" value="Chromo-like_dom_sf"/>
</dbReference>
<keyword evidence="3" id="KW-0539">Nucleus</keyword>
<comment type="caution">
    <text evidence="6">The sequence shown here is derived from an EMBL/GenBank/DDBJ whole genome shotgun (WGS) entry which is preliminary data.</text>
</comment>
<dbReference type="CDD" id="cd00024">
    <property type="entry name" value="CD_CSD"/>
    <property type="match status" value="1"/>
</dbReference>
<evidence type="ECO:0000313" key="6">
    <source>
        <dbReference type="EMBL" id="KEF60219.1"/>
    </source>
</evidence>
<comment type="subcellular location">
    <subcellularLocation>
        <location evidence="1">Nucleus</location>
    </subcellularLocation>
</comment>
<dbReference type="STRING" id="1182545.A0A072PJD8"/>
<dbReference type="HOGENOM" id="CLU_045874_0_1_1"/>
<organism evidence="6 7">
    <name type="scientific">Exophiala aquamarina CBS 119918</name>
    <dbReference type="NCBI Taxonomy" id="1182545"/>
    <lineage>
        <taxon>Eukaryota</taxon>
        <taxon>Fungi</taxon>
        <taxon>Dikarya</taxon>
        <taxon>Ascomycota</taxon>
        <taxon>Pezizomycotina</taxon>
        <taxon>Eurotiomycetes</taxon>
        <taxon>Chaetothyriomycetidae</taxon>
        <taxon>Chaetothyriales</taxon>
        <taxon>Herpotrichiellaceae</taxon>
        <taxon>Exophiala</taxon>
    </lineage>
</organism>
<dbReference type="SMART" id="SM00298">
    <property type="entry name" value="CHROMO"/>
    <property type="match status" value="1"/>
</dbReference>
<dbReference type="InterPro" id="IPR000953">
    <property type="entry name" value="Chromo/chromo_shadow_dom"/>
</dbReference>
<accession>A0A072PJD8</accession>
<sequence length="230" mass="25743">MPPGLPEPDRDSVDSEVILPVDADTKAQDQLNGEQSNDVKTVDPPSGRGEIEDPSDSEGSEEGGEYNVEAIRGHRIYKGVVLYEIKWQGYPEEENTDEPEENLLPHARQILADYHESIGGAPTTGLKKSKSKQSLRRQASTDDSPAPSAKRQKRNGSLGRPDLTESWTPTKEDWEPLVLKIETVEKDPSGQLVAYVVFNNGKKTKVGMDKIYRHCPRPMLKFYENHLKFS</sequence>
<evidence type="ECO:0000256" key="2">
    <source>
        <dbReference type="ARBA" id="ARBA00011353"/>
    </source>
</evidence>
<proteinExistence type="predicted"/>
<dbReference type="Gene3D" id="2.40.50.40">
    <property type="match status" value="2"/>
</dbReference>
<comment type="subunit">
    <text evidence="2">Component of the NuA4 histone acetyltransferase complex.</text>
</comment>
<dbReference type="Proteomes" id="UP000027920">
    <property type="component" value="Unassembled WGS sequence"/>
</dbReference>
<dbReference type="RefSeq" id="XP_013262809.1">
    <property type="nucleotide sequence ID" value="XM_013407355.1"/>
</dbReference>
<keyword evidence="7" id="KW-1185">Reference proteome</keyword>
<gene>
    <name evidence="6" type="ORF">A1O9_05069</name>
</gene>
<dbReference type="Pfam" id="PF01393">
    <property type="entry name" value="Chromo_shadow"/>
    <property type="match status" value="1"/>
</dbReference>
<dbReference type="OrthoDB" id="433924at2759"/>
<evidence type="ECO:0000256" key="4">
    <source>
        <dbReference type="SAM" id="MobiDB-lite"/>
    </source>
</evidence>
<protein>
    <recommendedName>
        <fullName evidence="5">Chromo domain-containing protein</fullName>
    </recommendedName>
</protein>
<dbReference type="EMBL" id="AMGV01000003">
    <property type="protein sequence ID" value="KEF60219.1"/>
    <property type="molecule type" value="Genomic_DNA"/>
</dbReference>